<dbReference type="EMBL" id="JAVRHZ010000001">
    <property type="protein sequence ID" value="MDT0555187.1"/>
    <property type="molecule type" value="Genomic_DNA"/>
</dbReference>
<evidence type="ECO:0000313" key="5">
    <source>
        <dbReference type="EMBL" id="MDT0555187.1"/>
    </source>
</evidence>
<gene>
    <name evidence="5" type="ORF">RM538_04165</name>
</gene>
<comment type="similarity">
    <text evidence="1">Belongs to the pseudouridine synthase RluA family.</text>
</comment>
<reference evidence="5 6" key="1">
    <citation type="submission" date="2023-09" db="EMBL/GenBank/DDBJ databases">
        <authorList>
            <person name="Rey-Velasco X."/>
        </authorList>
    </citation>
    <scope>NUCLEOTIDE SEQUENCE [LARGE SCALE GENOMIC DNA]</scope>
    <source>
        <strain evidence="5 6">W242</strain>
    </source>
</reference>
<proteinExistence type="inferred from homology"/>
<protein>
    <submittedName>
        <fullName evidence="5">RluA family pseudouridine synthase</fullName>
        <ecNumber evidence="5">5.4.99.-</ecNumber>
    </submittedName>
</protein>
<dbReference type="GO" id="GO:0016853">
    <property type="term" value="F:isomerase activity"/>
    <property type="evidence" value="ECO:0007669"/>
    <property type="project" value="UniProtKB-KW"/>
</dbReference>
<dbReference type="InterPro" id="IPR050188">
    <property type="entry name" value="RluA_PseudoU_synthase"/>
</dbReference>
<comment type="caution">
    <text evidence="5">The sequence shown here is derived from an EMBL/GenBank/DDBJ whole genome shotgun (WGS) entry which is preliminary data.</text>
</comment>
<evidence type="ECO:0000256" key="3">
    <source>
        <dbReference type="PROSITE-ProRule" id="PRU00182"/>
    </source>
</evidence>
<dbReference type="InterPro" id="IPR006145">
    <property type="entry name" value="PsdUridine_synth_RsuA/RluA"/>
</dbReference>
<dbReference type="InterPro" id="IPR006224">
    <property type="entry name" value="PsdUridine_synth_RluA-like_CS"/>
</dbReference>
<dbReference type="Pfam" id="PF00849">
    <property type="entry name" value="PseudoU_synth_2"/>
    <property type="match status" value="1"/>
</dbReference>
<evidence type="ECO:0000259" key="4">
    <source>
        <dbReference type="Pfam" id="PF00849"/>
    </source>
</evidence>
<name>A0ABU2YAG3_9FLAO</name>
<dbReference type="InterPro" id="IPR020103">
    <property type="entry name" value="PsdUridine_synth_cat_dom_sf"/>
</dbReference>
<evidence type="ECO:0000313" key="6">
    <source>
        <dbReference type="Proteomes" id="UP001254488"/>
    </source>
</evidence>
<dbReference type="PANTHER" id="PTHR21600">
    <property type="entry name" value="MITOCHONDRIAL RNA PSEUDOURIDINE SYNTHASE"/>
    <property type="match status" value="1"/>
</dbReference>
<dbReference type="EC" id="5.4.99.-" evidence="5"/>
<keyword evidence="2 5" id="KW-0413">Isomerase</keyword>
<dbReference type="SUPFAM" id="SSF55120">
    <property type="entry name" value="Pseudouridine synthase"/>
    <property type="match status" value="1"/>
</dbReference>
<organism evidence="5 6">
    <name type="scientific">Patiriisocius hiemis</name>
    <dbReference type="NCBI Taxonomy" id="3075604"/>
    <lineage>
        <taxon>Bacteria</taxon>
        <taxon>Pseudomonadati</taxon>
        <taxon>Bacteroidota</taxon>
        <taxon>Flavobacteriia</taxon>
        <taxon>Flavobacteriales</taxon>
        <taxon>Flavobacteriaceae</taxon>
        <taxon>Patiriisocius</taxon>
    </lineage>
</organism>
<sequence>MHLLKRESIVVPEQKSNIRLSDIPAGTFSTIHSRKGFKKAIKNGLVTLNGEKAYTSDFIKGGECVTIFQDTSISKKPTIDLPLNILYEDNFLAVIYKPAGLVVSGNKKFTIENALPKALKLSSQKDALKRPEPIHRLDYPTSGCLLIGKTSSIVIQLNKLFENKKIDKVYHAVTIHNLPKLGTINTTIGGKESYTEFECLETKKSNKYNSLNLVRIVPKTGRKHQIRKHLSGIGSPILGDNQYGIEGKKGLGNGLYLHASSLAFNHPITSQKVLIETNLPKKFSTLFKNMEKQ</sequence>
<dbReference type="RefSeq" id="WP_311332134.1">
    <property type="nucleotide sequence ID" value="NZ_JAVRHZ010000001.1"/>
</dbReference>
<dbReference type="PROSITE" id="PS01129">
    <property type="entry name" value="PSI_RLU"/>
    <property type="match status" value="1"/>
</dbReference>
<dbReference type="Gene3D" id="3.30.2350.10">
    <property type="entry name" value="Pseudouridine synthase"/>
    <property type="match status" value="1"/>
</dbReference>
<feature type="domain" description="Pseudouridine synthase RsuA/RluA-like" evidence="4">
    <location>
        <begin position="93"/>
        <end position="231"/>
    </location>
</feature>
<dbReference type="InterPro" id="IPR036986">
    <property type="entry name" value="S4_RNA-bd_sf"/>
</dbReference>
<keyword evidence="6" id="KW-1185">Reference proteome</keyword>
<dbReference type="PROSITE" id="PS50889">
    <property type="entry name" value="S4"/>
    <property type="match status" value="1"/>
</dbReference>
<dbReference type="CDD" id="cd02869">
    <property type="entry name" value="PseudoU_synth_RluA_like"/>
    <property type="match status" value="1"/>
</dbReference>
<dbReference type="Gene3D" id="3.10.290.10">
    <property type="entry name" value="RNA-binding S4 domain"/>
    <property type="match status" value="1"/>
</dbReference>
<accession>A0ABU2YAG3</accession>
<evidence type="ECO:0000256" key="1">
    <source>
        <dbReference type="ARBA" id="ARBA00010876"/>
    </source>
</evidence>
<keyword evidence="3" id="KW-0694">RNA-binding</keyword>
<evidence type="ECO:0000256" key="2">
    <source>
        <dbReference type="ARBA" id="ARBA00023235"/>
    </source>
</evidence>
<dbReference type="Proteomes" id="UP001254488">
    <property type="component" value="Unassembled WGS sequence"/>
</dbReference>